<evidence type="ECO:0000256" key="1">
    <source>
        <dbReference type="ARBA" id="ARBA00008455"/>
    </source>
</evidence>
<dbReference type="InterPro" id="IPR000169">
    <property type="entry name" value="Pept_cys_AS"/>
</dbReference>
<dbReference type="AlphaFoldDB" id="A0A0X3NKX4"/>
<dbReference type="GO" id="GO:0008234">
    <property type="term" value="F:cysteine-type peptidase activity"/>
    <property type="evidence" value="ECO:0007669"/>
    <property type="project" value="UniProtKB-KW"/>
</dbReference>
<evidence type="ECO:0000313" key="9">
    <source>
        <dbReference type="EMBL" id="JAP40589.1"/>
    </source>
</evidence>
<evidence type="ECO:0000256" key="6">
    <source>
        <dbReference type="ARBA" id="ARBA00023157"/>
    </source>
</evidence>
<dbReference type="EMBL" id="GEEE01022636">
    <property type="protein sequence ID" value="JAP40589.1"/>
    <property type="molecule type" value="Transcribed_RNA"/>
</dbReference>
<evidence type="ECO:0000259" key="8">
    <source>
        <dbReference type="SMART" id="SM00848"/>
    </source>
</evidence>
<dbReference type="PROSITE" id="PS00639">
    <property type="entry name" value="THIOL_PROTEASE_HIS"/>
    <property type="match status" value="1"/>
</dbReference>
<reference evidence="9" key="1">
    <citation type="submission" date="2016-01" db="EMBL/GenBank/DDBJ databases">
        <title>Reference transcriptome for the parasite Schistocephalus solidus: insights into the molecular evolution of parasitism.</title>
        <authorList>
            <person name="Hebert F.O."/>
            <person name="Grambauer S."/>
            <person name="Barber I."/>
            <person name="Landry C.R."/>
            <person name="Aubin-Horth N."/>
        </authorList>
    </citation>
    <scope>NUCLEOTIDE SEQUENCE</scope>
</reference>
<keyword evidence="6" id="KW-1015">Disulfide bond</keyword>
<organism evidence="9">
    <name type="scientific">Schistocephalus solidus</name>
    <name type="common">Tapeworm</name>
    <dbReference type="NCBI Taxonomy" id="70667"/>
    <lineage>
        <taxon>Eukaryota</taxon>
        <taxon>Metazoa</taxon>
        <taxon>Spiralia</taxon>
        <taxon>Lophotrochozoa</taxon>
        <taxon>Platyhelminthes</taxon>
        <taxon>Cestoda</taxon>
        <taxon>Eucestoda</taxon>
        <taxon>Diphyllobothriidea</taxon>
        <taxon>Diphyllobothriidae</taxon>
        <taxon>Schistocephalus</taxon>
    </lineage>
</organism>
<dbReference type="InterPro" id="IPR039417">
    <property type="entry name" value="Peptidase_C1A_papain-like"/>
</dbReference>
<dbReference type="InterPro" id="IPR025660">
    <property type="entry name" value="Pept_his_AS"/>
</dbReference>
<feature type="domain" description="Peptidase C1A papain C-terminal" evidence="7">
    <location>
        <begin position="169"/>
        <end position="391"/>
    </location>
</feature>
<evidence type="ECO:0000259" key="7">
    <source>
        <dbReference type="SMART" id="SM00645"/>
    </source>
</evidence>
<evidence type="ECO:0000256" key="3">
    <source>
        <dbReference type="ARBA" id="ARBA00022801"/>
    </source>
</evidence>
<feature type="domain" description="Cathepsin propeptide inhibitor" evidence="8">
    <location>
        <begin position="79"/>
        <end position="138"/>
    </location>
</feature>
<dbReference type="Gene3D" id="3.90.70.10">
    <property type="entry name" value="Cysteine proteinases"/>
    <property type="match status" value="1"/>
</dbReference>
<dbReference type="CDD" id="cd02248">
    <property type="entry name" value="Peptidase_C1A"/>
    <property type="match status" value="1"/>
</dbReference>
<dbReference type="InterPro" id="IPR013201">
    <property type="entry name" value="Prot_inhib_I29"/>
</dbReference>
<name>A0A0X3NKX4_SCHSO</name>
<dbReference type="InterPro" id="IPR038765">
    <property type="entry name" value="Papain-like_cys_pep_sf"/>
</dbReference>
<dbReference type="PANTHER" id="PTHR12411">
    <property type="entry name" value="CYSTEINE PROTEASE FAMILY C1-RELATED"/>
    <property type="match status" value="1"/>
</dbReference>
<sequence>MCLNSLIKLLVTEVTFSNLAVIWTITACYSMMRSLLFLLCVVATSASVVKPRVIPWEKLRTADYSSTHTLGDSEIEHLWRQFLKNFKPNITTLSATTSSYNFVENVKKIWQHNQLFKKDESSFEMGINEFSDMNLEEFRTRLGYNASLRLKGGDLPHFRYLARQLDTPLPESHDWRSQGLVTPVKNQGRCGSCWAFSTTGSIEGQLKRKSGQLVSLSEQQLVDCSTNYNNLGCNGGLMDNAFEYIQDAGGIQRSEDYPYVSGETESQNDQCGFDRSKAVATVTGFVDVDSGNEEELRRALYFHGPISIAIDAGQQSFMSYHSGIYDDPRCQNAPSELNHAVLLVGYGVEKGVPYWIVKNSWGPNWGESGYIRMRRNKNNLCGVATASSFPLVEPVEKKGCKL</sequence>
<keyword evidence="2" id="KW-0645">Protease</keyword>
<dbReference type="PROSITE" id="PS00640">
    <property type="entry name" value="THIOL_PROTEASE_ASN"/>
    <property type="match status" value="1"/>
</dbReference>
<dbReference type="InterPro" id="IPR025661">
    <property type="entry name" value="Pept_asp_AS"/>
</dbReference>
<dbReference type="Pfam" id="PF08246">
    <property type="entry name" value="Inhibitor_I29"/>
    <property type="match status" value="1"/>
</dbReference>
<dbReference type="GO" id="GO:0006508">
    <property type="term" value="P:proteolysis"/>
    <property type="evidence" value="ECO:0007669"/>
    <property type="project" value="UniProtKB-KW"/>
</dbReference>
<dbReference type="InterPro" id="IPR000668">
    <property type="entry name" value="Peptidase_C1A_C"/>
</dbReference>
<keyword evidence="3" id="KW-0378">Hydrolase</keyword>
<evidence type="ECO:0000256" key="4">
    <source>
        <dbReference type="ARBA" id="ARBA00022807"/>
    </source>
</evidence>
<dbReference type="FunFam" id="3.90.70.10:FF:000006">
    <property type="entry name" value="Cathepsin S"/>
    <property type="match status" value="1"/>
</dbReference>
<evidence type="ECO:0000256" key="2">
    <source>
        <dbReference type="ARBA" id="ARBA00022670"/>
    </source>
</evidence>
<gene>
    <name evidence="9" type="primary">CATL</name>
    <name evidence="9" type="ORF">TR128684</name>
</gene>
<dbReference type="PRINTS" id="PR00705">
    <property type="entry name" value="PAPAIN"/>
</dbReference>
<protein>
    <submittedName>
        <fullName evidence="9">Cathepsin L</fullName>
    </submittedName>
</protein>
<dbReference type="SMART" id="SM00848">
    <property type="entry name" value="Inhibitor_I29"/>
    <property type="match status" value="1"/>
</dbReference>
<keyword evidence="4" id="KW-0788">Thiol protease</keyword>
<evidence type="ECO:0000256" key="5">
    <source>
        <dbReference type="ARBA" id="ARBA00023145"/>
    </source>
</evidence>
<dbReference type="SMART" id="SM00645">
    <property type="entry name" value="Pept_C1"/>
    <property type="match status" value="1"/>
</dbReference>
<dbReference type="InterPro" id="IPR013128">
    <property type="entry name" value="Peptidase_C1A"/>
</dbReference>
<proteinExistence type="inferred from homology"/>
<accession>A0A0X3NKX4</accession>
<dbReference type="SUPFAM" id="SSF54001">
    <property type="entry name" value="Cysteine proteinases"/>
    <property type="match status" value="1"/>
</dbReference>
<dbReference type="PROSITE" id="PS00139">
    <property type="entry name" value="THIOL_PROTEASE_CYS"/>
    <property type="match status" value="1"/>
</dbReference>
<dbReference type="Pfam" id="PF00112">
    <property type="entry name" value="Peptidase_C1"/>
    <property type="match status" value="1"/>
</dbReference>
<comment type="similarity">
    <text evidence="1">Belongs to the peptidase C1 family.</text>
</comment>
<keyword evidence="5" id="KW-0865">Zymogen</keyword>